<dbReference type="EMBL" id="JARPTX010000002">
    <property type="protein sequence ID" value="MDT2368740.1"/>
    <property type="molecule type" value="Genomic_DNA"/>
</dbReference>
<dbReference type="RefSeq" id="WP_002298147.1">
    <property type="nucleotide sequence ID" value="NZ_AP019394.1"/>
</dbReference>
<dbReference type="SUPFAM" id="SSF55729">
    <property type="entry name" value="Acyl-CoA N-acyltransferases (Nat)"/>
    <property type="match status" value="1"/>
</dbReference>
<comment type="caution">
    <text evidence="2">The sequence shown here is derived from an EMBL/GenBank/DDBJ whole genome shotgun (WGS) entry which is preliminary data.</text>
</comment>
<accession>A0A132P2U2</accession>
<evidence type="ECO:0000259" key="1">
    <source>
        <dbReference type="Pfam" id="PF00583"/>
    </source>
</evidence>
<dbReference type="Proteomes" id="UP000289562">
    <property type="component" value="Unassembled WGS sequence"/>
</dbReference>
<dbReference type="EMBL" id="LRHK01000005">
    <property type="protein sequence ID" value="KWX16628.1"/>
    <property type="molecule type" value="Genomic_DNA"/>
</dbReference>
<dbReference type="Proteomes" id="UP001141166">
    <property type="component" value="Unassembled WGS sequence"/>
</dbReference>
<dbReference type="Pfam" id="PF00583">
    <property type="entry name" value="Acetyltransf_1"/>
    <property type="match status" value="1"/>
</dbReference>
<reference evidence="2 8" key="1">
    <citation type="submission" date="2016-01" db="EMBL/GenBank/DDBJ databases">
        <title>Molecular Mechanisms for transfer of large genomic segments between Enterococcus faecium strains.</title>
        <authorList>
            <person name="Garcia-Solache M.A."/>
            <person name="Lebreton F."/>
            <person name="Mclaughlin R.E."/>
            <person name="Whiteaker J.D."/>
            <person name="Gilmore M.S."/>
            <person name="Rice L.B."/>
        </authorList>
    </citation>
    <scope>NUCLEOTIDE SEQUENCE [LARGE SCALE GENOMIC DNA]</scope>
    <source>
        <strain evidence="2 8">D344RRF x C68</strain>
    </source>
</reference>
<keyword evidence="6" id="KW-0808">Transferase</keyword>
<evidence type="ECO:0000313" key="4">
    <source>
        <dbReference type="EMBL" id="MDT2368740.1"/>
    </source>
</evidence>
<dbReference type="Gene3D" id="3.40.630.30">
    <property type="match status" value="1"/>
</dbReference>
<dbReference type="EMBL" id="JAMWMK010000005">
    <property type="protein sequence ID" value="MDC4247308.1"/>
    <property type="molecule type" value="Genomic_DNA"/>
</dbReference>
<dbReference type="InterPro" id="IPR000182">
    <property type="entry name" value="GNAT_dom"/>
</dbReference>
<dbReference type="InterPro" id="IPR016181">
    <property type="entry name" value="Acyl_CoA_acyltransferase"/>
</dbReference>
<feature type="domain" description="N-acetyltransferase" evidence="1">
    <location>
        <begin position="39"/>
        <end position="102"/>
    </location>
</feature>
<dbReference type="GO" id="GO:0016747">
    <property type="term" value="F:acyltransferase activity, transferring groups other than amino-acyl groups"/>
    <property type="evidence" value="ECO:0007669"/>
    <property type="project" value="InterPro"/>
</dbReference>
<evidence type="ECO:0000313" key="9">
    <source>
        <dbReference type="Proteomes" id="UP000194737"/>
    </source>
</evidence>
<evidence type="ECO:0000313" key="2">
    <source>
        <dbReference type="EMBL" id="KWX16628.1"/>
    </source>
</evidence>
<evidence type="ECO:0000313" key="8">
    <source>
        <dbReference type="Proteomes" id="UP000070452"/>
    </source>
</evidence>
<gene>
    <name evidence="5" type="ORF">A5804_001655</name>
    <name evidence="2" type="ORF">AWT83_14000</name>
    <name evidence="6" type="ORF">CQR37_08545</name>
    <name evidence="7" type="ORF">CYQ77_01095</name>
    <name evidence="3" type="ORF">M3X98_04455</name>
    <name evidence="4" type="ORF">P6Z85_00855</name>
</gene>
<reference evidence="4" key="6">
    <citation type="submission" date="2023-03" db="EMBL/GenBank/DDBJ databases">
        <authorList>
            <person name="Shen W."/>
            <person name="Cai J."/>
        </authorList>
    </citation>
    <scope>NUCLEOTIDE SEQUENCE</scope>
    <source>
        <strain evidence="4">B1010-2</strain>
    </source>
</reference>
<dbReference type="GeneID" id="66454020"/>
<evidence type="ECO:0000313" key="3">
    <source>
        <dbReference type="EMBL" id="MDC4247308.1"/>
    </source>
</evidence>
<evidence type="ECO:0000313" key="7">
    <source>
        <dbReference type="EMBL" id="RXU92266.1"/>
    </source>
</evidence>
<dbReference type="EMBL" id="NGLB01000001">
    <property type="protein sequence ID" value="OTO00161.1"/>
    <property type="molecule type" value="Genomic_DNA"/>
</dbReference>
<evidence type="ECO:0000313" key="11">
    <source>
        <dbReference type="Proteomes" id="UP000289562"/>
    </source>
</evidence>
<reference evidence="6 10" key="3">
    <citation type="submission" date="2017-10" db="EMBL/GenBank/DDBJ databases">
        <title>Draft genomes of the Enterococcus faecium isolated from human feces before and after Helicobacter pylori eradication therapy.</title>
        <authorList>
            <person name="Prianichniikov N.A."/>
            <person name="Glushchenko O.E."/>
            <person name="Malakhova M.V."/>
        </authorList>
    </citation>
    <scope>NUCLEOTIDE SEQUENCE [LARGE SCALE GENOMIC DNA]</scope>
    <source>
        <strain evidence="6 10">Hp_5-7</strain>
    </source>
</reference>
<proteinExistence type="predicted"/>
<dbReference type="EMBL" id="PJVH01000002">
    <property type="protein sequence ID" value="RXU92266.1"/>
    <property type="molecule type" value="Genomic_DNA"/>
</dbReference>
<name>A0A132P2U2_ENTFC</name>
<evidence type="ECO:0000313" key="6">
    <source>
        <dbReference type="EMBL" id="PHL21396.1"/>
    </source>
</evidence>
<dbReference type="Proteomes" id="UP001260956">
    <property type="component" value="Unassembled WGS sequence"/>
</dbReference>
<dbReference type="Proteomes" id="UP000194737">
    <property type="component" value="Unassembled WGS sequence"/>
</dbReference>
<protein>
    <submittedName>
        <fullName evidence="3">N-acetyltransferase</fullName>
    </submittedName>
    <submittedName>
        <fullName evidence="2 5">Protein RibT</fullName>
    </submittedName>
</protein>
<dbReference type="Proteomes" id="UP000070452">
    <property type="component" value="Unassembled WGS sequence"/>
</dbReference>
<evidence type="ECO:0000313" key="5">
    <source>
        <dbReference type="EMBL" id="OTO00161.1"/>
    </source>
</evidence>
<dbReference type="AlphaFoldDB" id="A0A132P2U2"/>
<dbReference type="Proteomes" id="UP000224303">
    <property type="component" value="Unassembled WGS sequence"/>
</dbReference>
<reference evidence="5 9" key="2">
    <citation type="submission" date="2017-05" db="EMBL/GenBank/DDBJ databases">
        <title>The Genome Sequence of Enterococcus faecium 6F2_DIV0138.</title>
        <authorList>
            <consortium name="The Broad Institute Genomics Platform"/>
            <consortium name="The Broad Institute Genomic Center for Infectious Diseases"/>
            <person name="Earl A."/>
            <person name="Manson A."/>
            <person name="Schwartman J."/>
            <person name="Gilmore M."/>
            <person name="Abouelleil A."/>
            <person name="Cao P."/>
            <person name="Chapman S."/>
            <person name="Cusick C."/>
            <person name="Shea T."/>
            <person name="Young S."/>
            <person name="Neafsey D."/>
            <person name="Nusbaum C."/>
            <person name="Birren B."/>
        </authorList>
    </citation>
    <scope>NUCLEOTIDE SEQUENCE [LARGE SCALE GENOMIC DNA]</scope>
    <source>
        <strain evidence="5 9">6F2_DIV0138</strain>
    </source>
</reference>
<reference evidence="7 11" key="4">
    <citation type="submission" date="2017-12" db="EMBL/GenBank/DDBJ databases">
        <title>A pool of 800 enterococci isolated from chicken carcass rinse samples from New Zealand.</title>
        <authorList>
            <person name="Zhang J."/>
            <person name="Rogers L."/>
            <person name="Midwinter A."/>
            <person name="French N."/>
        </authorList>
    </citation>
    <scope>NUCLEOTIDE SEQUENCE [LARGE SCALE GENOMIC DNA]</scope>
    <source>
        <strain evidence="7 11">EN697</strain>
    </source>
</reference>
<reference evidence="3" key="5">
    <citation type="submission" date="2022-05" db="EMBL/GenBank/DDBJ databases">
        <title>Draft genome sequences of Clostridium perfringens strains isolated from Peru.</title>
        <authorList>
            <person name="Hurtado R."/>
            <person name="Lima L."/>
            <person name="Sousa T."/>
            <person name="Jaiswal A.K."/>
            <person name="Tiwari S."/>
            <person name="Maturrano L."/>
            <person name="Brenig B."/>
            <person name="Azevedo V."/>
        </authorList>
    </citation>
    <scope>NUCLEOTIDE SEQUENCE</scope>
    <source>
        <strain evidence="3">CP4</strain>
    </source>
</reference>
<evidence type="ECO:0000313" key="10">
    <source>
        <dbReference type="Proteomes" id="UP000224303"/>
    </source>
</evidence>
<sequence>MLTHYRKENRKIAMGLLSFHKKLTGKTSLLKEIDTYESEDDYELFFFTPEGSTNIQGIIGVYWATNDQLIIHDISLNPSYRGENMGFQMLDELQEKYPDVSIRATEITEPYIGKWLAKKKKKE</sequence>
<dbReference type="EMBL" id="PCGC01000017">
    <property type="protein sequence ID" value="PHL21396.1"/>
    <property type="molecule type" value="Genomic_DNA"/>
</dbReference>
<organism evidence="2 8">
    <name type="scientific">Enterococcus faecium</name>
    <name type="common">Streptococcus faecium</name>
    <dbReference type="NCBI Taxonomy" id="1352"/>
    <lineage>
        <taxon>Bacteria</taxon>
        <taxon>Bacillati</taxon>
        <taxon>Bacillota</taxon>
        <taxon>Bacilli</taxon>
        <taxon>Lactobacillales</taxon>
        <taxon>Enterococcaceae</taxon>
        <taxon>Enterococcus</taxon>
    </lineage>
</organism>